<protein>
    <recommendedName>
        <fullName evidence="3">PD(D/E)XK endonuclease domain-containing protein</fullName>
    </recommendedName>
</protein>
<reference evidence="1 2" key="1">
    <citation type="submission" date="2020-02" db="EMBL/GenBank/DDBJ databases">
        <authorList>
            <person name="Gao J."/>
            <person name="Sun J."/>
        </authorList>
    </citation>
    <scope>NUCLEOTIDE SEQUENCE [LARGE SCALE GENOMIC DNA]</scope>
    <source>
        <strain evidence="1 2">7124</strain>
    </source>
</reference>
<name>A0A6M1PDH9_9BACL</name>
<dbReference type="AlphaFoldDB" id="A0A6M1PDH9"/>
<dbReference type="EMBL" id="JAAKGU010000001">
    <property type="protein sequence ID" value="NGM81246.1"/>
    <property type="molecule type" value="Genomic_DNA"/>
</dbReference>
<dbReference type="Proteomes" id="UP000480151">
    <property type="component" value="Unassembled WGS sequence"/>
</dbReference>
<proteinExistence type="predicted"/>
<organism evidence="1 2">
    <name type="scientific">Paenibacillus apii</name>
    <dbReference type="NCBI Taxonomy" id="1850370"/>
    <lineage>
        <taxon>Bacteria</taxon>
        <taxon>Bacillati</taxon>
        <taxon>Bacillota</taxon>
        <taxon>Bacilli</taxon>
        <taxon>Bacillales</taxon>
        <taxon>Paenibacillaceae</taxon>
        <taxon>Paenibacillus</taxon>
    </lineage>
</organism>
<evidence type="ECO:0008006" key="3">
    <source>
        <dbReference type="Google" id="ProtNLM"/>
    </source>
</evidence>
<dbReference type="GO" id="GO:0003676">
    <property type="term" value="F:nucleic acid binding"/>
    <property type="evidence" value="ECO:0007669"/>
    <property type="project" value="InterPro"/>
</dbReference>
<comment type="caution">
    <text evidence="1">The sequence shown here is derived from an EMBL/GenBank/DDBJ whole genome shotgun (WGS) entry which is preliminary data.</text>
</comment>
<dbReference type="Gene3D" id="3.40.1350.10">
    <property type="match status" value="1"/>
</dbReference>
<keyword evidence="2" id="KW-1185">Reference proteome</keyword>
<accession>A0A6M1PDH9</accession>
<evidence type="ECO:0000313" key="2">
    <source>
        <dbReference type="Proteomes" id="UP000480151"/>
    </source>
</evidence>
<gene>
    <name evidence="1" type="ORF">G5B47_02335</name>
</gene>
<evidence type="ECO:0000313" key="1">
    <source>
        <dbReference type="EMBL" id="NGM81246.1"/>
    </source>
</evidence>
<dbReference type="InterPro" id="IPR011856">
    <property type="entry name" value="tRNA_endonuc-like_dom_sf"/>
</dbReference>
<sequence>MAHLSEVVGKYSELAARLALLANGWTVHQSETDEAYDILARDPVSGDYAKIQVKTVRQRMDRGGDLVVYARKGNGTTYDLADADYIVGVWAVEGEVPRVFMFENRLLGEYWCAEARASERWIELPLALNRDIYTEAIALSTDLPAAA</sequence>